<dbReference type="InterPro" id="IPR050640">
    <property type="entry name" value="Bact_2-comp_sensor_kinase"/>
</dbReference>
<dbReference type="Pfam" id="PF07494">
    <property type="entry name" value="Reg_prop"/>
    <property type="match status" value="2"/>
</dbReference>
<dbReference type="RefSeq" id="WP_090608709.1">
    <property type="nucleotide sequence ID" value="NZ_FNZR01000011.1"/>
</dbReference>
<keyword evidence="5" id="KW-1185">Reference proteome</keyword>
<protein>
    <submittedName>
        <fullName evidence="4">Two component regulator propeller</fullName>
    </submittedName>
</protein>
<dbReference type="AlphaFoldDB" id="A0A1H7TJX6"/>
<keyword evidence="1" id="KW-0472">Membrane</keyword>
<dbReference type="GO" id="GO:0000155">
    <property type="term" value="F:phosphorelay sensor kinase activity"/>
    <property type="evidence" value="ECO:0007669"/>
    <property type="project" value="InterPro"/>
</dbReference>
<dbReference type="Proteomes" id="UP000198916">
    <property type="component" value="Unassembled WGS sequence"/>
</dbReference>
<dbReference type="EMBL" id="FNZR01000011">
    <property type="protein sequence ID" value="SEL84988.1"/>
    <property type="molecule type" value="Genomic_DNA"/>
</dbReference>
<dbReference type="Gene3D" id="2.60.40.10">
    <property type="entry name" value="Immunoglobulins"/>
    <property type="match status" value="1"/>
</dbReference>
<evidence type="ECO:0000259" key="2">
    <source>
        <dbReference type="Pfam" id="PF06580"/>
    </source>
</evidence>
<dbReference type="STRING" id="332977.SAMN05421740_111108"/>
<dbReference type="Pfam" id="PF07495">
    <property type="entry name" value="Y_Y_Y"/>
    <property type="match status" value="1"/>
</dbReference>
<dbReference type="InterPro" id="IPR011110">
    <property type="entry name" value="Reg_prop"/>
</dbReference>
<dbReference type="Pfam" id="PF06580">
    <property type="entry name" value="His_kinase"/>
    <property type="match status" value="1"/>
</dbReference>
<dbReference type="InterPro" id="IPR010559">
    <property type="entry name" value="Sig_transdc_His_kin_internal"/>
</dbReference>
<dbReference type="Gene3D" id="2.130.10.10">
    <property type="entry name" value="YVTN repeat-like/Quinoprotein amine dehydrogenase"/>
    <property type="match status" value="2"/>
</dbReference>
<organism evidence="4 5">
    <name type="scientific">Parapedobacter koreensis</name>
    <dbReference type="NCBI Taxonomy" id="332977"/>
    <lineage>
        <taxon>Bacteria</taxon>
        <taxon>Pseudomonadati</taxon>
        <taxon>Bacteroidota</taxon>
        <taxon>Sphingobacteriia</taxon>
        <taxon>Sphingobacteriales</taxon>
        <taxon>Sphingobacteriaceae</taxon>
        <taxon>Parapedobacter</taxon>
    </lineage>
</organism>
<reference evidence="5" key="1">
    <citation type="submission" date="2016-10" db="EMBL/GenBank/DDBJ databases">
        <authorList>
            <person name="Varghese N."/>
            <person name="Submissions S."/>
        </authorList>
    </citation>
    <scope>NUCLEOTIDE SEQUENCE [LARGE SCALE GENOMIC DNA]</scope>
    <source>
        <strain evidence="5">Jip14</strain>
    </source>
</reference>
<evidence type="ECO:0000259" key="3">
    <source>
        <dbReference type="Pfam" id="PF07495"/>
    </source>
</evidence>
<feature type="domain" description="Two component regulator three Y" evidence="3">
    <location>
        <begin position="676"/>
        <end position="738"/>
    </location>
</feature>
<dbReference type="InterPro" id="IPR013783">
    <property type="entry name" value="Ig-like_fold"/>
</dbReference>
<dbReference type="InterPro" id="IPR015943">
    <property type="entry name" value="WD40/YVTN_repeat-like_dom_sf"/>
</dbReference>
<dbReference type="PANTHER" id="PTHR34220:SF7">
    <property type="entry name" value="SENSOR HISTIDINE KINASE YPDA"/>
    <property type="match status" value="1"/>
</dbReference>
<dbReference type="SUPFAM" id="SSF63829">
    <property type="entry name" value="Calcium-dependent phosphotriesterase"/>
    <property type="match status" value="1"/>
</dbReference>
<keyword evidence="1" id="KW-1133">Transmembrane helix</keyword>
<dbReference type="FunFam" id="2.60.40.10:FF:000791">
    <property type="entry name" value="Two-component system sensor histidine kinase/response regulator"/>
    <property type="match status" value="1"/>
</dbReference>
<evidence type="ECO:0000256" key="1">
    <source>
        <dbReference type="SAM" id="Phobius"/>
    </source>
</evidence>
<accession>A0A1H7TJX6</accession>
<dbReference type="GO" id="GO:0016020">
    <property type="term" value="C:membrane"/>
    <property type="evidence" value="ECO:0007669"/>
    <property type="project" value="InterPro"/>
</dbReference>
<name>A0A1H7TJX6_9SPHI</name>
<proteinExistence type="predicted"/>
<gene>
    <name evidence="4" type="ORF">SAMN05421740_111108</name>
</gene>
<dbReference type="SUPFAM" id="SSF101898">
    <property type="entry name" value="NHL repeat"/>
    <property type="match status" value="1"/>
</dbReference>
<evidence type="ECO:0000313" key="4">
    <source>
        <dbReference type="EMBL" id="SEL84988.1"/>
    </source>
</evidence>
<dbReference type="SUPFAM" id="SSF55874">
    <property type="entry name" value="ATPase domain of HSP90 chaperone/DNA topoisomerase II/histidine kinase"/>
    <property type="match status" value="1"/>
</dbReference>
<evidence type="ECO:0000313" key="5">
    <source>
        <dbReference type="Proteomes" id="UP000198916"/>
    </source>
</evidence>
<feature type="transmembrane region" description="Helical" evidence="1">
    <location>
        <begin position="746"/>
        <end position="768"/>
    </location>
</feature>
<feature type="domain" description="Signal transduction histidine kinase internal region" evidence="2">
    <location>
        <begin position="790"/>
        <end position="867"/>
    </location>
</feature>
<sequence length="996" mass="114289">MTYRSLSVSDGLPQSYISGIAQDNEGFMWIGTRDGLARYDGRNFKQFRHDRMDSASLTGSIISKFSLDRDGLLWIRYGNGGDIDILDVQTEEIMHLTSLPPYRMLKDSLKQDSPILKDNLGRHWMLSKTGELFVVDLRGYRLIRYDAASLLRLFGESRINGMAQVGDDFLLILDESMVYIDSRFRMKARIVFGFDDPRLYDPDVWWKDTSPTVRSNGDMLIPDDSRLILYSKKRADFMVFPLPAKEYYVQPTILLDAEENFVIAHNNYTFYLDRSNQLTVLDTGMVDVDYRKTAMCLDRSGVLWEGSNGWGIRQLDIYLKQMPAQRYTNNSFPVDILLDQGVEAHVIEQTFLHGMNAYLMRWARSGDGRMWLAKAGVERVETPDLLRYYNGVLQREMYVYKNKSTEANQGIDALALAPSGELWGLDHLFRPIHFDTVRHIATVREPIQHRYAPDQQTEIGGMVMTDDDTFWICNTLGLLCYNLKTEKVTHFFNKRPAIHLLTIQQDPNHPDILWLGTYSDGIIRFDTRLQTYRLFSMRDGLPNNTVYAILPGRDGLLWCSSNNGIFSINPSTGHVNRYTPQGISPLIECNRFHYFAFPNGQLAFGGTTSYTHFAPEDMRDDNFEPNTMLTDILINNKPAGYGDPALPLAQPINMLQTLTLPYYQNFLSFEFAALQFNAPEKLQYRYMLKGLDTDWVVVGNKNNATYTGIPPGRYILLINASNTSGKWSRYVKRLTIVIMPPFWKTWWFNIIAAMAIAALVLVALSLRLRAIRRKDQERMAFEREAMELKARALRSQMNPHFIFNCLNSIKALIQQEEGGAAITYLTIFSKLIRNQLSNSQQEITLQEELDTCRLYVQMEALRFGNKLSCSFETDPDLNLKLIRVPPLIMQPFVENAVIHGILPKEGKGKITMTVNRRGNDVVCQIDDDGVGRRQSALLKMKRRSRHESKGMILVEHRLKLHNTLNRHNIGIAIEDKMDKQCLATGTCVSLIFKSRL</sequence>
<dbReference type="PANTHER" id="PTHR34220">
    <property type="entry name" value="SENSOR HISTIDINE KINASE YPDA"/>
    <property type="match status" value="1"/>
</dbReference>
<dbReference type="Gene3D" id="3.30.565.10">
    <property type="entry name" value="Histidine kinase-like ATPase, C-terminal domain"/>
    <property type="match status" value="1"/>
</dbReference>
<keyword evidence="1" id="KW-0812">Transmembrane</keyword>
<dbReference type="InterPro" id="IPR036890">
    <property type="entry name" value="HATPase_C_sf"/>
</dbReference>
<dbReference type="InterPro" id="IPR011123">
    <property type="entry name" value="Y_Y_Y"/>
</dbReference>